<organism evidence="15 16">
    <name type="scientific">Deinobacterium chartae</name>
    <dbReference type="NCBI Taxonomy" id="521158"/>
    <lineage>
        <taxon>Bacteria</taxon>
        <taxon>Thermotogati</taxon>
        <taxon>Deinococcota</taxon>
        <taxon>Deinococci</taxon>
        <taxon>Deinococcales</taxon>
        <taxon>Deinococcaceae</taxon>
        <taxon>Deinobacterium</taxon>
    </lineage>
</organism>
<evidence type="ECO:0000256" key="13">
    <source>
        <dbReference type="PIRSR" id="PIRSR006621-2"/>
    </source>
</evidence>
<gene>
    <name evidence="15" type="ORF">HNR42_001753</name>
</gene>
<dbReference type="InterPro" id="IPR013785">
    <property type="entry name" value="Aldolase_TIM"/>
</dbReference>
<dbReference type="EC" id="1.3.1.-" evidence="11"/>
<evidence type="ECO:0000256" key="11">
    <source>
        <dbReference type="PIRNR" id="PIRNR006621"/>
    </source>
</evidence>
<dbReference type="RefSeq" id="WP_183986614.1">
    <property type="nucleotide sequence ID" value="NZ_JACHHG010000005.1"/>
</dbReference>
<dbReference type="PANTHER" id="PTHR45846:SF1">
    <property type="entry name" value="TRNA-DIHYDROURIDINE(47) SYNTHASE [NAD(P)(+)]-LIKE"/>
    <property type="match status" value="1"/>
</dbReference>
<feature type="binding site" evidence="13">
    <location>
        <position position="77"/>
    </location>
    <ligand>
        <name>FMN</name>
        <dbReference type="ChEBI" id="CHEBI:58210"/>
    </ligand>
</feature>
<evidence type="ECO:0000259" key="14">
    <source>
        <dbReference type="Pfam" id="PF01207"/>
    </source>
</evidence>
<dbReference type="InterPro" id="IPR024036">
    <property type="entry name" value="tRNA-dHydroUridine_Synthase_C"/>
</dbReference>
<evidence type="ECO:0000256" key="4">
    <source>
        <dbReference type="ARBA" id="ARBA00022643"/>
    </source>
</evidence>
<dbReference type="InterPro" id="IPR035587">
    <property type="entry name" value="DUS-like_FMN-bd"/>
</dbReference>
<comment type="catalytic activity">
    <reaction evidence="9">
        <text>a 5,6-dihydrouridine in tRNA + NADP(+) = a uridine in tRNA + NADPH + H(+)</text>
        <dbReference type="Rhea" id="RHEA:23624"/>
        <dbReference type="Rhea" id="RHEA-COMP:13339"/>
        <dbReference type="Rhea" id="RHEA-COMP:13887"/>
        <dbReference type="ChEBI" id="CHEBI:15378"/>
        <dbReference type="ChEBI" id="CHEBI:57783"/>
        <dbReference type="ChEBI" id="CHEBI:58349"/>
        <dbReference type="ChEBI" id="CHEBI:65315"/>
        <dbReference type="ChEBI" id="CHEBI:74443"/>
    </reaction>
</comment>
<keyword evidence="6" id="KW-0521">NADP</keyword>
<evidence type="ECO:0000256" key="7">
    <source>
        <dbReference type="ARBA" id="ARBA00022884"/>
    </source>
</evidence>
<feature type="binding site" evidence="13">
    <location>
        <begin position="230"/>
        <end position="231"/>
    </location>
    <ligand>
        <name>FMN</name>
        <dbReference type="ChEBI" id="CHEBI:58210"/>
    </ligand>
</feature>
<dbReference type="Pfam" id="PF01207">
    <property type="entry name" value="Dus"/>
    <property type="match status" value="1"/>
</dbReference>
<keyword evidence="5 11" id="KW-0819">tRNA processing</keyword>
<feature type="active site" description="Proton donor" evidence="12">
    <location>
        <position position="108"/>
    </location>
</feature>
<dbReference type="Gene3D" id="3.20.20.70">
    <property type="entry name" value="Aldolase class I"/>
    <property type="match status" value="1"/>
</dbReference>
<comment type="catalytic activity">
    <reaction evidence="10">
        <text>a 5,6-dihydrouridine in tRNA + NAD(+) = a uridine in tRNA + NADH + H(+)</text>
        <dbReference type="Rhea" id="RHEA:54452"/>
        <dbReference type="Rhea" id="RHEA-COMP:13339"/>
        <dbReference type="Rhea" id="RHEA-COMP:13887"/>
        <dbReference type="ChEBI" id="CHEBI:15378"/>
        <dbReference type="ChEBI" id="CHEBI:57540"/>
        <dbReference type="ChEBI" id="CHEBI:57945"/>
        <dbReference type="ChEBI" id="CHEBI:65315"/>
        <dbReference type="ChEBI" id="CHEBI:74443"/>
    </reaction>
</comment>
<evidence type="ECO:0000313" key="16">
    <source>
        <dbReference type="Proteomes" id="UP000569951"/>
    </source>
</evidence>
<keyword evidence="7" id="KW-0694">RNA-binding</keyword>
<dbReference type="PANTHER" id="PTHR45846">
    <property type="entry name" value="TRNA-DIHYDROURIDINE(47) SYNTHASE [NAD(P)(+)]-LIKE"/>
    <property type="match status" value="1"/>
</dbReference>
<evidence type="ECO:0000256" key="8">
    <source>
        <dbReference type="ARBA" id="ARBA00023002"/>
    </source>
</evidence>
<comment type="function">
    <text evidence="1 11">Catalyzes the synthesis of 5,6-dihydrouridine (D), a modified base found in the D-loop of most tRNAs, via the reduction of the C5-C6 double bond in target uridines.</text>
</comment>
<keyword evidence="2" id="KW-0820">tRNA-binding</keyword>
<evidence type="ECO:0000256" key="1">
    <source>
        <dbReference type="ARBA" id="ARBA00002790"/>
    </source>
</evidence>
<keyword evidence="3 11" id="KW-0285">Flavoprotein</keyword>
<feature type="binding site" evidence="13">
    <location>
        <position position="176"/>
    </location>
    <ligand>
        <name>FMN</name>
        <dbReference type="ChEBI" id="CHEBI:58210"/>
    </ligand>
</feature>
<keyword evidence="8 11" id="KW-0560">Oxidoreductase</keyword>
<reference evidence="15 16" key="1">
    <citation type="submission" date="2020-08" db="EMBL/GenBank/DDBJ databases">
        <title>Genomic Encyclopedia of Type Strains, Phase IV (KMG-IV): sequencing the most valuable type-strain genomes for metagenomic binning, comparative biology and taxonomic classification.</title>
        <authorList>
            <person name="Goeker M."/>
        </authorList>
    </citation>
    <scope>NUCLEOTIDE SEQUENCE [LARGE SCALE GENOMIC DNA]</scope>
    <source>
        <strain evidence="15 16">DSM 21458</strain>
    </source>
</reference>
<accession>A0A841I1X7</accession>
<evidence type="ECO:0000313" key="15">
    <source>
        <dbReference type="EMBL" id="MBB6098328.1"/>
    </source>
</evidence>
<dbReference type="EMBL" id="JACHHG010000005">
    <property type="protein sequence ID" value="MBB6098328.1"/>
    <property type="molecule type" value="Genomic_DNA"/>
</dbReference>
<evidence type="ECO:0000256" key="10">
    <source>
        <dbReference type="ARBA" id="ARBA00048802"/>
    </source>
</evidence>
<comment type="cofactor">
    <cofactor evidence="11 13">
        <name>FMN</name>
        <dbReference type="ChEBI" id="CHEBI:58210"/>
    </cofactor>
</comment>
<evidence type="ECO:0000256" key="9">
    <source>
        <dbReference type="ARBA" id="ARBA00048205"/>
    </source>
</evidence>
<sequence length="326" mass="34839">MRSFYGDRLRAGGAVLAPMAGYSDAPFRKLALEQGAAWTVSEMMSAQGVLEDAARGRVGRSLELGQPYPGEQNLVLQLFGADPQVLAEAAVKVVELYGPAAVDLNMGCPVPKVRGRGGACLLQTPEVAYRIVSAMRAAVPDTVPLSAKIRLGWDRPQAREIALGLEAAGADLVTVHGRTSLQRYEGEADWEAIAEVAAALRIPVIGSGDVRSAEDYRRRLNLGVAGVMIGRGAVGQPWIFAEVRGRPAPDRSARVRLILEHARLNAQWYGEAHGLRQLRKVLAQYALHLDAGDPAELRARLTRVSSLADLEAALESRVPAAAGCAV</sequence>
<keyword evidence="4 11" id="KW-0288">FMN</keyword>
<evidence type="ECO:0000256" key="3">
    <source>
        <dbReference type="ARBA" id="ARBA00022630"/>
    </source>
</evidence>
<dbReference type="SUPFAM" id="SSF51395">
    <property type="entry name" value="FMN-linked oxidoreductases"/>
    <property type="match status" value="1"/>
</dbReference>
<feature type="domain" description="DUS-like FMN-binding" evidence="14">
    <location>
        <begin position="16"/>
        <end position="315"/>
    </location>
</feature>
<comment type="caution">
    <text evidence="15">The sequence shown here is derived from an EMBL/GenBank/DDBJ whole genome shotgun (WGS) entry which is preliminary data.</text>
</comment>
<protein>
    <recommendedName>
        <fullName evidence="11">tRNA-dihydrouridine synthase</fullName>
        <ecNumber evidence="11">1.3.1.-</ecNumber>
    </recommendedName>
</protein>
<dbReference type="PIRSF" id="PIRSF006621">
    <property type="entry name" value="Dus"/>
    <property type="match status" value="1"/>
</dbReference>
<dbReference type="GO" id="GO:0050660">
    <property type="term" value="F:flavin adenine dinucleotide binding"/>
    <property type="evidence" value="ECO:0007669"/>
    <property type="project" value="InterPro"/>
</dbReference>
<proteinExistence type="inferred from homology"/>
<keyword evidence="13" id="KW-0547">Nucleotide-binding</keyword>
<evidence type="ECO:0000256" key="5">
    <source>
        <dbReference type="ARBA" id="ARBA00022694"/>
    </source>
</evidence>
<dbReference type="Gene3D" id="1.10.1200.80">
    <property type="entry name" value="Putative flavin oxidoreducatase, domain 2"/>
    <property type="match status" value="1"/>
</dbReference>
<keyword evidence="16" id="KW-1185">Reference proteome</keyword>
<dbReference type="GO" id="GO:0017150">
    <property type="term" value="F:tRNA dihydrouridine synthase activity"/>
    <property type="evidence" value="ECO:0007669"/>
    <property type="project" value="InterPro"/>
</dbReference>
<dbReference type="Proteomes" id="UP000569951">
    <property type="component" value="Unassembled WGS sequence"/>
</dbReference>
<feature type="binding site" evidence="13">
    <location>
        <position position="148"/>
    </location>
    <ligand>
        <name>FMN</name>
        <dbReference type="ChEBI" id="CHEBI:58210"/>
    </ligand>
</feature>
<evidence type="ECO:0000256" key="6">
    <source>
        <dbReference type="ARBA" id="ARBA00022857"/>
    </source>
</evidence>
<dbReference type="CDD" id="cd02801">
    <property type="entry name" value="DUS_like_FMN"/>
    <property type="match status" value="1"/>
</dbReference>
<dbReference type="GO" id="GO:0000049">
    <property type="term" value="F:tRNA binding"/>
    <property type="evidence" value="ECO:0007669"/>
    <property type="project" value="UniProtKB-KW"/>
</dbReference>
<name>A0A841I1X7_9DEIO</name>
<evidence type="ECO:0000256" key="12">
    <source>
        <dbReference type="PIRSR" id="PIRSR006621-1"/>
    </source>
</evidence>
<feature type="binding site" evidence="13">
    <location>
        <begin position="18"/>
        <end position="20"/>
    </location>
    <ligand>
        <name>FMN</name>
        <dbReference type="ChEBI" id="CHEBI:58210"/>
    </ligand>
</feature>
<evidence type="ECO:0000256" key="2">
    <source>
        <dbReference type="ARBA" id="ARBA00022555"/>
    </source>
</evidence>
<comment type="similarity">
    <text evidence="11">Belongs to the dus family.</text>
</comment>
<dbReference type="AlphaFoldDB" id="A0A841I1X7"/>
<dbReference type="InterPro" id="IPR001269">
    <property type="entry name" value="DUS_fam"/>
</dbReference>